<evidence type="ECO:0000256" key="6">
    <source>
        <dbReference type="ARBA" id="ARBA00022705"/>
    </source>
</evidence>
<dbReference type="Gene3D" id="3.30.420.10">
    <property type="entry name" value="Ribonuclease H-like superfamily/Ribonuclease H"/>
    <property type="match status" value="2"/>
</dbReference>
<name>A0A9D1NJS4_9BACT</name>
<feature type="non-terminal residue" evidence="12">
    <location>
        <position position="1"/>
    </location>
</feature>
<accession>A0A9D1NJS4</accession>
<evidence type="ECO:0000256" key="3">
    <source>
        <dbReference type="ARBA" id="ARBA00020311"/>
    </source>
</evidence>
<dbReference type="SUPFAM" id="SSF53098">
    <property type="entry name" value="Ribonuclease H-like"/>
    <property type="match status" value="1"/>
</dbReference>
<protein>
    <recommendedName>
        <fullName evidence="3">DNA polymerase I</fullName>
        <ecNumber evidence="2">2.7.7.7</ecNumber>
    </recommendedName>
</protein>
<keyword evidence="5" id="KW-0548">Nucleotidyltransferase</keyword>
<comment type="catalytic activity">
    <reaction evidence="9">
        <text>DNA(n) + a 2'-deoxyribonucleoside 5'-triphosphate = DNA(n+1) + diphosphate</text>
        <dbReference type="Rhea" id="RHEA:22508"/>
        <dbReference type="Rhea" id="RHEA-COMP:17339"/>
        <dbReference type="Rhea" id="RHEA-COMP:17340"/>
        <dbReference type="ChEBI" id="CHEBI:33019"/>
        <dbReference type="ChEBI" id="CHEBI:61560"/>
        <dbReference type="ChEBI" id="CHEBI:173112"/>
        <dbReference type="EC" id="2.7.7.7"/>
    </reaction>
</comment>
<evidence type="ECO:0000256" key="5">
    <source>
        <dbReference type="ARBA" id="ARBA00022695"/>
    </source>
</evidence>
<evidence type="ECO:0000256" key="9">
    <source>
        <dbReference type="ARBA" id="ARBA00049244"/>
    </source>
</evidence>
<dbReference type="PRINTS" id="PR00868">
    <property type="entry name" value="DNAPOLI"/>
</dbReference>
<dbReference type="SUPFAM" id="SSF56672">
    <property type="entry name" value="DNA/RNA polymerases"/>
    <property type="match status" value="1"/>
</dbReference>
<dbReference type="GO" id="GO:0006302">
    <property type="term" value="P:double-strand break repair"/>
    <property type="evidence" value="ECO:0007669"/>
    <property type="project" value="TreeGrafter"/>
</dbReference>
<keyword evidence="6" id="KW-0235">DNA replication</keyword>
<dbReference type="CDD" id="cd08637">
    <property type="entry name" value="DNA_pol_A_pol_I_C"/>
    <property type="match status" value="1"/>
</dbReference>
<dbReference type="PROSITE" id="PS00447">
    <property type="entry name" value="DNA_POLYMERASE_A"/>
    <property type="match status" value="1"/>
</dbReference>
<evidence type="ECO:0000256" key="2">
    <source>
        <dbReference type="ARBA" id="ARBA00012417"/>
    </source>
</evidence>
<keyword evidence="4" id="KW-0808">Transferase</keyword>
<evidence type="ECO:0000256" key="7">
    <source>
        <dbReference type="ARBA" id="ARBA00022932"/>
    </source>
</evidence>
<dbReference type="GO" id="GO:0006261">
    <property type="term" value="P:DNA-templated DNA replication"/>
    <property type="evidence" value="ECO:0007669"/>
    <property type="project" value="InterPro"/>
</dbReference>
<comment type="caution">
    <text evidence="12">The sequence shown here is derived from an EMBL/GenBank/DDBJ whole genome shotgun (WGS) entry which is preliminary data.</text>
</comment>
<dbReference type="Pfam" id="PF00476">
    <property type="entry name" value="DNA_pol_A"/>
    <property type="match status" value="1"/>
</dbReference>
<dbReference type="EMBL" id="DVOG01000050">
    <property type="protein sequence ID" value="HIV03871.1"/>
    <property type="molecule type" value="Genomic_DNA"/>
</dbReference>
<dbReference type="InterPro" id="IPR012337">
    <property type="entry name" value="RNaseH-like_sf"/>
</dbReference>
<dbReference type="InterPro" id="IPR001098">
    <property type="entry name" value="DNA-dir_DNA_pol_A_palm_dom"/>
</dbReference>
<dbReference type="AlphaFoldDB" id="A0A9D1NJS4"/>
<evidence type="ECO:0000256" key="10">
    <source>
        <dbReference type="SAM" id="MobiDB-lite"/>
    </source>
</evidence>
<evidence type="ECO:0000313" key="13">
    <source>
        <dbReference type="Proteomes" id="UP000886812"/>
    </source>
</evidence>
<dbReference type="InterPro" id="IPR019760">
    <property type="entry name" value="DNA-dir_DNA_pol_A_CS"/>
</dbReference>
<sequence>PALYRLFKRLDFSKLIEKWKLAPADESDDGGLPLFSAGTPERTEDASAKGGAENAASVAPAELLSRCEAAERVCVFFDAKAENPFSEISVAAGTFEATVSAANSSAEEYRAFLEKFFGGNVRKAAHDVKSAMRACLAAGLPAEGFVFDTALAAYLLAPTEAPAALPGETGTARARAVEALCFAQEPELERLGLAKLFREIELPLCRVLAEMECGGIAADKEKLLRFFAEMEARAATAQREVFALAGTEFNINSTKQLGEVLFEKLGLPVFKKTKTGYATGAEALKELEPLHPVVGKIGEFRQFTKLKTIVDGLIAAVGNDGRIRTTFNMTATATGRLSSSEPNLQNIPTRGALGTEIRRMFVAAPGNVLVDADYSQIELRVLAHVSGDAEMQRAFREGEDIHAFTACRIFHAEPEQITPQMRRCAKAVNFGIVYGIGEFSLAQDLGIPRKEAKRYIESYLEKYSGVREYMKSVVEKAREDGFVSTLLGRRRAMPELASSNRNVRAFGERVALNAPIQGTAADIIKIAMLNVARRLKKDVPAAKLVLQIHDELLAEVPADAAETAKRLLSEEMEKAFPLAVPLVAEASVGANWADAK</sequence>
<evidence type="ECO:0000256" key="8">
    <source>
        <dbReference type="ARBA" id="ARBA00023125"/>
    </source>
</evidence>
<dbReference type="InterPro" id="IPR002298">
    <property type="entry name" value="DNA_polymerase_A"/>
</dbReference>
<keyword evidence="8" id="KW-0238">DNA-binding</keyword>
<evidence type="ECO:0000256" key="1">
    <source>
        <dbReference type="ARBA" id="ARBA00007705"/>
    </source>
</evidence>
<keyword evidence="7" id="KW-0239">DNA-directed DNA polymerase</keyword>
<dbReference type="CDD" id="cd06140">
    <property type="entry name" value="DNA_polA_I_Bacillus_like_exo"/>
    <property type="match status" value="1"/>
</dbReference>
<dbReference type="Gene3D" id="1.20.1060.10">
    <property type="entry name" value="Taq DNA Polymerase, Chain T, domain 4"/>
    <property type="match status" value="1"/>
</dbReference>
<evidence type="ECO:0000256" key="4">
    <source>
        <dbReference type="ARBA" id="ARBA00022679"/>
    </source>
</evidence>
<reference evidence="12" key="2">
    <citation type="journal article" date="2021" name="PeerJ">
        <title>Extensive microbial diversity within the chicken gut microbiome revealed by metagenomics and culture.</title>
        <authorList>
            <person name="Gilroy R."/>
            <person name="Ravi A."/>
            <person name="Getino M."/>
            <person name="Pursley I."/>
            <person name="Horton D.L."/>
            <person name="Alikhan N.F."/>
            <person name="Baker D."/>
            <person name="Gharbi K."/>
            <person name="Hall N."/>
            <person name="Watson M."/>
            <person name="Adriaenssens E.M."/>
            <person name="Foster-Nyarko E."/>
            <person name="Jarju S."/>
            <person name="Secka A."/>
            <person name="Antonio M."/>
            <person name="Oren A."/>
            <person name="Chaudhuri R.R."/>
            <person name="La Ragione R."/>
            <person name="Hildebrand F."/>
            <person name="Pallen M.J."/>
        </authorList>
    </citation>
    <scope>NUCLEOTIDE SEQUENCE</scope>
    <source>
        <strain evidence="12">10669</strain>
    </source>
</reference>
<proteinExistence type="inferred from homology"/>
<dbReference type="Gene3D" id="1.10.150.20">
    <property type="entry name" value="5' to 3' exonuclease, C-terminal subdomain"/>
    <property type="match status" value="1"/>
</dbReference>
<dbReference type="PANTHER" id="PTHR10133">
    <property type="entry name" value="DNA POLYMERASE I"/>
    <property type="match status" value="1"/>
</dbReference>
<evidence type="ECO:0000313" key="12">
    <source>
        <dbReference type="EMBL" id="HIV03871.1"/>
    </source>
</evidence>
<dbReference type="GO" id="GO:0003677">
    <property type="term" value="F:DNA binding"/>
    <property type="evidence" value="ECO:0007669"/>
    <property type="project" value="UniProtKB-KW"/>
</dbReference>
<dbReference type="PANTHER" id="PTHR10133:SF27">
    <property type="entry name" value="DNA POLYMERASE NU"/>
    <property type="match status" value="1"/>
</dbReference>
<dbReference type="FunFam" id="1.10.150.20:FF:000002">
    <property type="entry name" value="DNA polymerase I"/>
    <property type="match status" value="1"/>
</dbReference>
<reference evidence="12" key="1">
    <citation type="submission" date="2020-10" db="EMBL/GenBank/DDBJ databases">
        <authorList>
            <person name="Gilroy R."/>
        </authorList>
    </citation>
    <scope>NUCLEOTIDE SEQUENCE</scope>
    <source>
        <strain evidence="12">10669</strain>
    </source>
</reference>
<feature type="domain" description="DNA-directed DNA polymerase family A palm" evidence="11">
    <location>
        <begin position="354"/>
        <end position="560"/>
    </location>
</feature>
<organism evidence="12 13">
    <name type="scientific">Candidatus Spyradosoma merdigallinarum</name>
    <dbReference type="NCBI Taxonomy" id="2840950"/>
    <lineage>
        <taxon>Bacteria</taxon>
        <taxon>Pseudomonadati</taxon>
        <taxon>Verrucomicrobiota</taxon>
        <taxon>Opitutia</taxon>
        <taxon>Opitutia incertae sedis</taxon>
        <taxon>Candidatus Spyradosoma</taxon>
    </lineage>
</organism>
<dbReference type="GO" id="GO:0003887">
    <property type="term" value="F:DNA-directed DNA polymerase activity"/>
    <property type="evidence" value="ECO:0007669"/>
    <property type="project" value="UniProtKB-KW"/>
</dbReference>
<feature type="region of interest" description="Disordered" evidence="10">
    <location>
        <begin position="30"/>
        <end position="53"/>
    </location>
</feature>
<evidence type="ECO:0000259" key="11">
    <source>
        <dbReference type="SMART" id="SM00482"/>
    </source>
</evidence>
<dbReference type="SMART" id="SM00482">
    <property type="entry name" value="POLAc"/>
    <property type="match status" value="1"/>
</dbReference>
<dbReference type="Proteomes" id="UP000886812">
    <property type="component" value="Unassembled WGS sequence"/>
</dbReference>
<dbReference type="InterPro" id="IPR043502">
    <property type="entry name" value="DNA/RNA_pol_sf"/>
</dbReference>
<dbReference type="EC" id="2.7.7.7" evidence="2"/>
<dbReference type="InterPro" id="IPR036397">
    <property type="entry name" value="RNaseH_sf"/>
</dbReference>
<comment type="similarity">
    <text evidence="1">Belongs to the DNA polymerase type-A family.</text>
</comment>
<gene>
    <name evidence="12" type="ORF">IAC75_01825</name>
</gene>
<dbReference type="Gene3D" id="3.30.70.370">
    <property type="match status" value="1"/>
</dbReference>